<protein>
    <submittedName>
        <fullName evidence="2">Uncharacterized protein</fullName>
    </submittedName>
</protein>
<evidence type="ECO:0000313" key="2">
    <source>
        <dbReference type="EMBL" id="KAJ8434368.1"/>
    </source>
</evidence>
<dbReference type="EMBL" id="JAKOGI010000481">
    <property type="protein sequence ID" value="KAJ8434368.1"/>
    <property type="molecule type" value="Genomic_DNA"/>
</dbReference>
<dbReference type="OrthoDB" id="1109808at2759"/>
<feature type="region of interest" description="Disordered" evidence="1">
    <location>
        <begin position="143"/>
        <end position="168"/>
    </location>
</feature>
<name>A0A9Q1Q9X1_9CARY</name>
<dbReference type="Proteomes" id="UP001153076">
    <property type="component" value="Unassembled WGS sequence"/>
</dbReference>
<sequence length="168" mass="19754">MAMKILHVKYKGETIDLGECDTNEIFPSPELKKAANAYNIWEYEMAMGQLQEASLAAHVWLLREPKQHWCRYLFDPKHKAPDNTINFVETFNMFWPKFQWPLLDPPLKTFKRGQTAKERKRGPEELRKLPKRSRTIRWKKCGGLHHNSATCQGQGNRPSKIIRKRNPP</sequence>
<dbReference type="AlphaFoldDB" id="A0A9Q1Q9X1"/>
<comment type="caution">
    <text evidence="2">The sequence shown here is derived from an EMBL/GenBank/DDBJ whole genome shotgun (WGS) entry which is preliminary data.</text>
</comment>
<keyword evidence="3" id="KW-1185">Reference proteome</keyword>
<evidence type="ECO:0000313" key="3">
    <source>
        <dbReference type="Proteomes" id="UP001153076"/>
    </source>
</evidence>
<gene>
    <name evidence="2" type="ORF">Cgig2_031614</name>
</gene>
<reference evidence="2" key="1">
    <citation type="submission" date="2022-04" db="EMBL/GenBank/DDBJ databases">
        <title>Carnegiea gigantea Genome sequencing and assembly v2.</title>
        <authorList>
            <person name="Copetti D."/>
            <person name="Sanderson M.J."/>
            <person name="Burquez A."/>
            <person name="Wojciechowski M.F."/>
        </authorList>
    </citation>
    <scope>NUCLEOTIDE SEQUENCE</scope>
    <source>
        <strain evidence="2">SGP5-SGP5p</strain>
        <tissue evidence="2">Aerial part</tissue>
    </source>
</reference>
<organism evidence="2 3">
    <name type="scientific">Carnegiea gigantea</name>
    <dbReference type="NCBI Taxonomy" id="171969"/>
    <lineage>
        <taxon>Eukaryota</taxon>
        <taxon>Viridiplantae</taxon>
        <taxon>Streptophyta</taxon>
        <taxon>Embryophyta</taxon>
        <taxon>Tracheophyta</taxon>
        <taxon>Spermatophyta</taxon>
        <taxon>Magnoliopsida</taxon>
        <taxon>eudicotyledons</taxon>
        <taxon>Gunneridae</taxon>
        <taxon>Pentapetalae</taxon>
        <taxon>Caryophyllales</taxon>
        <taxon>Cactineae</taxon>
        <taxon>Cactaceae</taxon>
        <taxon>Cactoideae</taxon>
        <taxon>Echinocereeae</taxon>
        <taxon>Carnegiea</taxon>
    </lineage>
</organism>
<proteinExistence type="predicted"/>
<feature type="compositionally biased region" description="Polar residues" evidence="1">
    <location>
        <begin position="147"/>
        <end position="157"/>
    </location>
</feature>
<evidence type="ECO:0000256" key="1">
    <source>
        <dbReference type="SAM" id="MobiDB-lite"/>
    </source>
</evidence>
<accession>A0A9Q1Q9X1</accession>